<dbReference type="InterPro" id="IPR021765">
    <property type="entry name" value="UstYa-like"/>
</dbReference>
<organism evidence="3 4">
    <name type="scientific">Gomphillus americanus</name>
    <dbReference type="NCBI Taxonomy" id="1940652"/>
    <lineage>
        <taxon>Eukaryota</taxon>
        <taxon>Fungi</taxon>
        <taxon>Dikarya</taxon>
        <taxon>Ascomycota</taxon>
        <taxon>Pezizomycotina</taxon>
        <taxon>Lecanoromycetes</taxon>
        <taxon>OSLEUM clade</taxon>
        <taxon>Ostropomycetidae</taxon>
        <taxon>Ostropales</taxon>
        <taxon>Graphidaceae</taxon>
        <taxon>Gomphilloideae</taxon>
        <taxon>Gomphillus</taxon>
    </lineage>
</organism>
<comment type="similarity">
    <text evidence="2">Belongs to the ustYa family.</text>
</comment>
<dbReference type="Pfam" id="PF11807">
    <property type="entry name" value="UstYa"/>
    <property type="match status" value="1"/>
</dbReference>
<dbReference type="GO" id="GO:0043386">
    <property type="term" value="P:mycotoxin biosynthetic process"/>
    <property type="evidence" value="ECO:0007669"/>
    <property type="project" value="InterPro"/>
</dbReference>
<sequence length="252" mass="29572">MRLNFGGTAPAWPSVEVTQKVFDYNTSTMDQYFGYPPTDAIDDEWEALLEYASFKFSAEEMTRWGLIDEGILLTDKSGYFGTLNVFHELHCLVCSPYVLDSITDYRGKKRIYMYIHKEYYFDPMNLTAYEQKMNLRHIMHCMDGLRQGIQCRVDITPITYLWNPLAKLPEANWKSPHQCKNWDTFFTWANENTFDPFRPGLVMHPKFGKHQPMRNYYNGIDLYIGDPYAGDEDVGRKLGILLKEEKDEKDET</sequence>
<name>A0A8H3FLB8_9LECA</name>
<evidence type="ECO:0000256" key="1">
    <source>
        <dbReference type="ARBA" id="ARBA00004685"/>
    </source>
</evidence>
<dbReference type="OrthoDB" id="3687641at2759"/>
<dbReference type="AlphaFoldDB" id="A0A8H3FLB8"/>
<gene>
    <name evidence="3" type="ORF">GOMPHAMPRED_004002</name>
</gene>
<comment type="caution">
    <text evidence="3">The sequence shown here is derived from an EMBL/GenBank/DDBJ whole genome shotgun (WGS) entry which is preliminary data.</text>
</comment>
<evidence type="ECO:0000256" key="2">
    <source>
        <dbReference type="ARBA" id="ARBA00035112"/>
    </source>
</evidence>
<proteinExistence type="inferred from homology"/>
<evidence type="ECO:0000313" key="4">
    <source>
        <dbReference type="Proteomes" id="UP000664169"/>
    </source>
</evidence>
<dbReference type="Proteomes" id="UP000664169">
    <property type="component" value="Unassembled WGS sequence"/>
</dbReference>
<accession>A0A8H3FLB8</accession>
<evidence type="ECO:0000313" key="3">
    <source>
        <dbReference type="EMBL" id="CAF9925890.1"/>
    </source>
</evidence>
<dbReference type="PANTHER" id="PTHR33365:SF4">
    <property type="entry name" value="CYCLOCHLOROTINE BIOSYNTHESIS PROTEIN O"/>
    <property type="match status" value="1"/>
</dbReference>
<comment type="pathway">
    <text evidence="1">Mycotoxin biosynthesis.</text>
</comment>
<reference evidence="3" key="1">
    <citation type="submission" date="2021-03" db="EMBL/GenBank/DDBJ databases">
        <authorList>
            <person name="Tagirdzhanova G."/>
        </authorList>
    </citation>
    <scope>NUCLEOTIDE SEQUENCE</scope>
</reference>
<keyword evidence="4" id="KW-1185">Reference proteome</keyword>
<protein>
    <submittedName>
        <fullName evidence="3">Uncharacterized protein</fullName>
    </submittedName>
</protein>
<dbReference type="PANTHER" id="PTHR33365">
    <property type="entry name" value="YALI0B05434P"/>
    <property type="match status" value="1"/>
</dbReference>
<dbReference type="EMBL" id="CAJPDQ010000024">
    <property type="protein sequence ID" value="CAF9925890.1"/>
    <property type="molecule type" value="Genomic_DNA"/>
</dbReference>